<organism evidence="4 5">
    <name type="scientific">Poecilia formosa</name>
    <name type="common">Amazon molly</name>
    <name type="synonym">Limia formosa</name>
    <dbReference type="NCBI Taxonomy" id="48698"/>
    <lineage>
        <taxon>Eukaryota</taxon>
        <taxon>Metazoa</taxon>
        <taxon>Chordata</taxon>
        <taxon>Craniata</taxon>
        <taxon>Vertebrata</taxon>
        <taxon>Euteleostomi</taxon>
        <taxon>Actinopterygii</taxon>
        <taxon>Neopterygii</taxon>
        <taxon>Teleostei</taxon>
        <taxon>Neoteleostei</taxon>
        <taxon>Acanthomorphata</taxon>
        <taxon>Ovalentaria</taxon>
        <taxon>Atherinomorphae</taxon>
        <taxon>Cyprinodontiformes</taxon>
        <taxon>Poeciliidae</taxon>
        <taxon>Poeciliinae</taxon>
        <taxon>Poecilia</taxon>
    </lineage>
</organism>
<dbReference type="Proteomes" id="UP000028760">
    <property type="component" value="Unassembled WGS sequence"/>
</dbReference>
<reference evidence="4" key="3">
    <citation type="submission" date="2025-09" db="UniProtKB">
        <authorList>
            <consortium name="Ensembl"/>
        </authorList>
    </citation>
    <scope>IDENTIFICATION</scope>
</reference>
<dbReference type="AlphaFoldDB" id="A0A096LZZ0"/>
<dbReference type="Pfam" id="PF00059">
    <property type="entry name" value="Lectin_C"/>
    <property type="match status" value="1"/>
</dbReference>
<reference evidence="5" key="1">
    <citation type="submission" date="2013-10" db="EMBL/GenBank/DDBJ databases">
        <authorList>
            <person name="Schartl M."/>
            <person name="Warren W."/>
        </authorList>
    </citation>
    <scope>NUCLEOTIDE SEQUENCE [LARGE SCALE GENOMIC DNA]</scope>
    <source>
        <strain evidence="5">female</strain>
    </source>
</reference>
<dbReference type="Gene3D" id="3.10.100.10">
    <property type="entry name" value="Mannose-Binding Protein A, subunit A"/>
    <property type="match status" value="1"/>
</dbReference>
<dbReference type="PROSITE" id="PS50041">
    <property type="entry name" value="C_TYPE_LECTIN_2"/>
    <property type="match status" value="1"/>
</dbReference>
<evidence type="ECO:0000259" key="3">
    <source>
        <dbReference type="PROSITE" id="PS50041"/>
    </source>
</evidence>
<dbReference type="InterPro" id="IPR016187">
    <property type="entry name" value="CTDL_fold"/>
</dbReference>
<dbReference type="InterPro" id="IPR050111">
    <property type="entry name" value="C-type_lectin/snaclec_domain"/>
</dbReference>
<dbReference type="InterPro" id="IPR001304">
    <property type="entry name" value="C-type_lectin-like"/>
</dbReference>
<dbReference type="eggNOG" id="KOG4297">
    <property type="taxonomic scope" value="Eukaryota"/>
</dbReference>
<evidence type="ECO:0000256" key="2">
    <source>
        <dbReference type="SAM" id="Coils"/>
    </source>
</evidence>
<protein>
    <recommendedName>
        <fullName evidence="3">C-type lectin domain-containing protein</fullName>
    </recommendedName>
</protein>
<dbReference type="OMA" id="ICERNEW"/>
<keyword evidence="5" id="KW-1185">Reference proteome</keyword>
<accession>A0A096LZZ0</accession>
<feature type="coiled-coil region" evidence="2">
    <location>
        <begin position="33"/>
        <end position="60"/>
    </location>
</feature>
<dbReference type="InterPro" id="IPR033989">
    <property type="entry name" value="CD209-like_CTLD"/>
</dbReference>
<dbReference type="EMBL" id="AYCK01027949">
    <property type="status" value="NOT_ANNOTATED_CDS"/>
    <property type="molecule type" value="Genomic_DNA"/>
</dbReference>
<proteinExistence type="predicted"/>
<dbReference type="GO" id="GO:0030246">
    <property type="term" value="F:carbohydrate binding"/>
    <property type="evidence" value="ECO:0007669"/>
    <property type="project" value="UniProtKB-KW"/>
</dbReference>
<evidence type="ECO:0000313" key="4">
    <source>
        <dbReference type="Ensembl" id="ENSPFOP00000024731.1"/>
    </source>
</evidence>
<sequence>VIVSLGILSVGLIVGLIRLGVHFTAFSWNNDQLSAMTKERDQLNATLMEMSNEISRLQSLSIILEKTCPDGWRRFSFSCYLLITETGAWNKARENCKSREGDLVVINDDDEQIFVRALIKTSAWIGLTEETEGSWKWVDGTPLSSELKKFWAPGQPDNSKGIEACAQIWDLNRKWNDDKCSALMTGICEK</sequence>
<dbReference type="CDD" id="cd03590">
    <property type="entry name" value="CLECT_DC-SIGN_like"/>
    <property type="match status" value="1"/>
</dbReference>
<name>A0A096LZZ0_POEFO</name>
<evidence type="ECO:0000313" key="5">
    <source>
        <dbReference type="Proteomes" id="UP000028760"/>
    </source>
</evidence>
<dbReference type="Ensembl" id="ENSPFOT00000030065.1">
    <property type="protein sequence ID" value="ENSPFOP00000024731.1"/>
    <property type="gene ID" value="ENSPFOG00000024653.1"/>
</dbReference>
<feature type="domain" description="C-type lectin" evidence="3">
    <location>
        <begin position="75"/>
        <end position="189"/>
    </location>
</feature>
<dbReference type="GeneTree" id="ENSGT00940000164508"/>
<dbReference type="SMART" id="SM00034">
    <property type="entry name" value="CLECT"/>
    <property type="match status" value="1"/>
</dbReference>
<keyword evidence="1" id="KW-0430">Lectin</keyword>
<reference evidence="4" key="2">
    <citation type="submission" date="2025-08" db="UniProtKB">
        <authorList>
            <consortium name="Ensembl"/>
        </authorList>
    </citation>
    <scope>IDENTIFICATION</scope>
</reference>
<dbReference type="SUPFAM" id="SSF56436">
    <property type="entry name" value="C-type lectin-like"/>
    <property type="match status" value="1"/>
</dbReference>
<dbReference type="PANTHER" id="PTHR22803">
    <property type="entry name" value="MANNOSE, PHOSPHOLIPASE, LECTIN RECEPTOR RELATED"/>
    <property type="match status" value="1"/>
</dbReference>
<dbReference type="STRING" id="48698.ENSPFOP00000024731"/>
<evidence type="ECO:0000256" key="1">
    <source>
        <dbReference type="ARBA" id="ARBA00022734"/>
    </source>
</evidence>
<keyword evidence="2" id="KW-0175">Coiled coil</keyword>
<dbReference type="InterPro" id="IPR016186">
    <property type="entry name" value="C-type_lectin-like/link_sf"/>
</dbReference>